<reference evidence="2 3" key="1">
    <citation type="journal article" date="2012" name="J. Bacteriol.">
        <title>Genome Sequence of Galbibacter marinum Type Strain ck-I2-15.</title>
        <authorList>
            <person name="Lai Q."/>
            <person name="Li C."/>
            <person name="Shao Z."/>
        </authorList>
    </citation>
    <scope>NUCLEOTIDE SEQUENCE [LARGE SCALE GENOMIC DNA]</scope>
    <source>
        <strain evidence="3">ck-I2-15</strain>
    </source>
</reference>
<evidence type="ECO:0000259" key="1">
    <source>
        <dbReference type="Pfam" id="PF23019"/>
    </source>
</evidence>
<dbReference type="STRING" id="555500.I215_12303"/>
<dbReference type="CDD" id="cd10931">
    <property type="entry name" value="CE4_u7"/>
    <property type="match status" value="1"/>
</dbReference>
<gene>
    <name evidence="2" type="ORF">I215_12303</name>
</gene>
<feature type="domain" description="DUF7033" evidence="1">
    <location>
        <begin position="95"/>
        <end position="183"/>
    </location>
</feature>
<comment type="caution">
    <text evidence="2">The sequence shown here is derived from an EMBL/GenBank/DDBJ whole genome shotgun (WGS) entry which is preliminary data.</text>
</comment>
<name>K2QIE6_9FLAO</name>
<organism evidence="2 3">
    <name type="scientific">Galbibacter marinus</name>
    <dbReference type="NCBI Taxonomy" id="555500"/>
    <lineage>
        <taxon>Bacteria</taxon>
        <taxon>Pseudomonadati</taxon>
        <taxon>Bacteroidota</taxon>
        <taxon>Flavobacteriia</taxon>
        <taxon>Flavobacteriales</taxon>
        <taxon>Flavobacteriaceae</taxon>
        <taxon>Galbibacter</taxon>
    </lineage>
</organism>
<dbReference type="AlphaFoldDB" id="K2QIE6"/>
<dbReference type="InterPro" id="IPR054297">
    <property type="entry name" value="DUF7033"/>
</dbReference>
<accession>K2QIE6</accession>
<evidence type="ECO:0000313" key="2">
    <source>
        <dbReference type="EMBL" id="EKF54517.1"/>
    </source>
</evidence>
<evidence type="ECO:0000313" key="3">
    <source>
        <dbReference type="Proteomes" id="UP000007364"/>
    </source>
</evidence>
<proteinExistence type="predicted"/>
<dbReference type="OrthoDB" id="5573484at2"/>
<sequence>MLLVYTYKITPRVNYIMKHIISRMLNVDIRITTKVEDFIAHNGPKITYTRQPLQNEFFIKSHELLFEQGISDVEITIYDWEGVPCFFPTTENCALPFDVFAASFYLLSRYEEYLPHVKDEHGRYPVTESLAYQNNFLEIPVVDLWVKRLKSALQRRFPELQLKNKEYQQTSVMDIAVAYAYRKKGVIRTIGATLIDVFKFKLSKILDRYLVLLGFREDPYDFFFRVNQLHKQYQCEAVFFFLMADYSNYDKNISVINSSFKTLIKSVADYSIVSLMASYRGFDDLAVLKKERNRLINTINRPVKRVRQRFNRLHIPETYRLMVDAGFNEDYTMGYTNEVGFRAGTCSPFYFYDISFEEQIPILINSFCVQYTSLYKFKSVSKAEEKLQELSERVQEVNGDFNVVFSNEILQLNQRNSWRDLYIKYLKMNPNYDEQVS</sequence>
<keyword evidence="3" id="KW-1185">Reference proteome</keyword>
<dbReference type="Pfam" id="PF23019">
    <property type="entry name" value="DUF7033"/>
    <property type="match status" value="1"/>
</dbReference>
<protein>
    <recommendedName>
        <fullName evidence="1">DUF7033 domain-containing protein</fullName>
    </recommendedName>
</protein>
<dbReference type="EMBL" id="AMSG01000020">
    <property type="protein sequence ID" value="EKF54517.1"/>
    <property type="molecule type" value="Genomic_DNA"/>
</dbReference>
<dbReference type="eggNOG" id="COG0726">
    <property type="taxonomic scope" value="Bacteria"/>
</dbReference>
<dbReference type="Proteomes" id="UP000007364">
    <property type="component" value="Unassembled WGS sequence"/>
</dbReference>